<name>A0A069P4B8_9BURK</name>
<evidence type="ECO:0000313" key="1">
    <source>
        <dbReference type="EMBL" id="GGD63245.1"/>
    </source>
</evidence>
<keyword evidence="4" id="KW-1185">Reference proteome</keyword>
<sequence>MKRSAPLARKTPMKRSAWPLADRATSLRRSTLKARVKKPTVAEGSKYLDACRGEQCFLRVPGVCIGAETVVPAHSNQARHGKGAGLKAKHEFTVPGCMACHSWIDQGKAPRAEKFETWDRAYEAWQPVRAAKMGLKEENECDA</sequence>
<dbReference type="EMBL" id="JFHE01000011">
    <property type="protein sequence ID" value="KDR34734.1"/>
    <property type="molecule type" value="Genomic_DNA"/>
</dbReference>
<accession>A0A069P4B8</accession>
<comment type="caution">
    <text evidence="2">The sequence shown here is derived from an EMBL/GenBank/DDBJ whole genome shotgun (WGS) entry which is preliminary data.</text>
</comment>
<protein>
    <recommendedName>
        <fullName evidence="5">Gp74</fullName>
    </recommendedName>
</protein>
<gene>
    <name evidence="2" type="ORF">BG57_03920</name>
    <name evidence="1" type="ORF">GCM10010985_16680</name>
</gene>
<dbReference type="Proteomes" id="UP000027439">
    <property type="component" value="Unassembled WGS sequence"/>
</dbReference>
<dbReference type="InterPro" id="IPR010774">
    <property type="entry name" value="YbcO"/>
</dbReference>
<dbReference type="Gene3D" id="3.30.50.20">
    <property type="entry name" value="prophage-derive protein ybcO"/>
    <property type="match status" value="1"/>
</dbReference>
<reference evidence="1" key="1">
    <citation type="journal article" date="2014" name="Int. J. Syst. Evol. Microbiol.">
        <title>Complete genome of a new Firmicutes species belonging to the dominant human colonic microbiota ('Ruminococcus bicirculans') reveals two chromosomes and a selective capacity to utilize plant glucans.</title>
        <authorList>
            <consortium name="NISC Comparative Sequencing Program"/>
            <person name="Wegmann U."/>
            <person name="Louis P."/>
            <person name="Goesmann A."/>
            <person name="Henrissat B."/>
            <person name="Duncan S.H."/>
            <person name="Flint H.J."/>
        </authorList>
    </citation>
    <scope>NUCLEOTIDE SEQUENCE</scope>
    <source>
        <strain evidence="1">CGMCC 1.11013</strain>
    </source>
</reference>
<dbReference type="Pfam" id="PF07102">
    <property type="entry name" value="YbcO"/>
    <property type="match status" value="1"/>
</dbReference>
<dbReference type="EMBL" id="BMEG01000002">
    <property type="protein sequence ID" value="GGD63245.1"/>
    <property type="molecule type" value="Genomic_DNA"/>
</dbReference>
<dbReference type="RefSeq" id="WP_035964454.1">
    <property type="nucleotide sequence ID" value="NZ_BMEG01000002.1"/>
</dbReference>
<reference evidence="4" key="3">
    <citation type="journal article" date="2019" name="Int. J. Syst. Evol. Microbiol.">
        <title>The Global Catalogue of Microorganisms (GCM) 10K type strain sequencing project: providing services to taxonomists for standard genome sequencing and annotation.</title>
        <authorList>
            <consortium name="The Broad Institute Genomics Platform"/>
            <consortium name="The Broad Institute Genome Sequencing Center for Infectious Disease"/>
            <person name="Wu L."/>
            <person name="Ma J."/>
        </authorList>
    </citation>
    <scope>NUCLEOTIDE SEQUENCE [LARGE SCALE GENOMIC DNA]</scope>
    <source>
        <strain evidence="4">CGMCC 1.11013</strain>
    </source>
</reference>
<dbReference type="eggNOG" id="ENOG50332BE">
    <property type="taxonomic scope" value="Bacteria"/>
</dbReference>
<evidence type="ECO:0000313" key="3">
    <source>
        <dbReference type="Proteomes" id="UP000027439"/>
    </source>
</evidence>
<reference evidence="2 3" key="2">
    <citation type="submission" date="2014-03" db="EMBL/GenBank/DDBJ databases">
        <title>Draft Genome Sequences of Four Burkholderia Strains.</title>
        <authorList>
            <person name="Liu X.Y."/>
            <person name="Li C.X."/>
            <person name="Xu J.H."/>
        </authorList>
    </citation>
    <scope>NUCLEOTIDE SEQUENCE [LARGE SCALE GENOMIC DNA]</scope>
    <source>
        <strain evidence="2 3">R27</strain>
    </source>
</reference>
<organism evidence="2 3">
    <name type="scientific">Caballeronia grimmiae</name>
    <dbReference type="NCBI Taxonomy" id="1071679"/>
    <lineage>
        <taxon>Bacteria</taxon>
        <taxon>Pseudomonadati</taxon>
        <taxon>Pseudomonadota</taxon>
        <taxon>Betaproteobacteria</taxon>
        <taxon>Burkholderiales</taxon>
        <taxon>Burkholderiaceae</taxon>
        <taxon>Caballeronia</taxon>
    </lineage>
</organism>
<dbReference type="Proteomes" id="UP000597138">
    <property type="component" value="Unassembled WGS sequence"/>
</dbReference>
<proteinExistence type="predicted"/>
<reference evidence="1" key="4">
    <citation type="submission" date="2024-05" db="EMBL/GenBank/DDBJ databases">
        <authorList>
            <person name="Sun Q."/>
            <person name="Zhou Y."/>
        </authorList>
    </citation>
    <scope>NUCLEOTIDE SEQUENCE</scope>
    <source>
        <strain evidence="1">CGMCC 1.11013</strain>
    </source>
</reference>
<dbReference type="AlphaFoldDB" id="A0A069P4B8"/>
<evidence type="ECO:0000313" key="4">
    <source>
        <dbReference type="Proteomes" id="UP000597138"/>
    </source>
</evidence>
<evidence type="ECO:0000313" key="2">
    <source>
        <dbReference type="EMBL" id="KDR34734.1"/>
    </source>
</evidence>
<dbReference type="STRING" id="1071679.BG57_03920"/>
<evidence type="ECO:0008006" key="5">
    <source>
        <dbReference type="Google" id="ProtNLM"/>
    </source>
</evidence>